<proteinExistence type="predicted"/>
<name>A0A7K1TZ87_9BACT</name>
<dbReference type="Gene3D" id="3.90.550.10">
    <property type="entry name" value="Spore Coat Polysaccharide Biosynthesis Protein SpsA, Chain A"/>
    <property type="match status" value="1"/>
</dbReference>
<evidence type="ECO:0000313" key="1">
    <source>
        <dbReference type="EMBL" id="MVT07431.1"/>
    </source>
</evidence>
<evidence type="ECO:0000313" key="2">
    <source>
        <dbReference type="Proteomes" id="UP000461730"/>
    </source>
</evidence>
<dbReference type="Proteomes" id="UP000461730">
    <property type="component" value="Unassembled WGS sequence"/>
</dbReference>
<gene>
    <name evidence="1" type="ORF">GO493_04090</name>
</gene>
<organism evidence="1 2">
    <name type="scientific">Chitinophaga tropicalis</name>
    <dbReference type="NCBI Taxonomy" id="2683588"/>
    <lineage>
        <taxon>Bacteria</taxon>
        <taxon>Pseudomonadati</taxon>
        <taxon>Bacteroidota</taxon>
        <taxon>Chitinophagia</taxon>
        <taxon>Chitinophagales</taxon>
        <taxon>Chitinophagaceae</taxon>
        <taxon>Chitinophaga</taxon>
    </lineage>
</organism>
<evidence type="ECO:0008006" key="3">
    <source>
        <dbReference type="Google" id="ProtNLM"/>
    </source>
</evidence>
<dbReference type="EMBL" id="WRXN01000001">
    <property type="protein sequence ID" value="MVT07431.1"/>
    <property type="molecule type" value="Genomic_DNA"/>
</dbReference>
<comment type="caution">
    <text evidence="1">The sequence shown here is derived from an EMBL/GenBank/DDBJ whole genome shotgun (WGS) entry which is preliminary data.</text>
</comment>
<keyword evidence="2" id="KW-1185">Reference proteome</keyword>
<dbReference type="AlphaFoldDB" id="A0A7K1TZ87"/>
<dbReference type="RefSeq" id="WP_157304822.1">
    <property type="nucleotide sequence ID" value="NZ_WRXN01000001.1"/>
</dbReference>
<protein>
    <recommendedName>
        <fullName evidence="3">Glycosyl transferase</fullName>
    </recommendedName>
</protein>
<dbReference type="InterPro" id="IPR029044">
    <property type="entry name" value="Nucleotide-diphossugar_trans"/>
</dbReference>
<sequence length="328" mass="37710">MKAVYTICTPSHIAQAKTLIRSVLEHNRDYKAFICLFNSDAFALEELKQLDYATIIDAEAISIPVYKKMKEQYNPFELSCALKPYIADYILEHYKPQQVVYFDSDILVLNQLFEVPQSRDICLTLHYLSLKTWDDGGAGLAGRRSIERNSLRGGVFNGGFFSVKDTDIARSFLSWWKEVLVDGCYNNVSKGLFTDQLWLNIVPSYFAEDLQVLRDPGYNIAYWNLYERMTVKTGDGYNVRSTDGIISKLVFFHFSGYKIGAGGGISVYDCPYTFETRSELKGLFERYDTAVLENGFILYTGKYKTTLSRPERIKRKIKKAMRKLLNKK</sequence>
<reference evidence="1 2" key="1">
    <citation type="submission" date="2019-12" db="EMBL/GenBank/DDBJ databases">
        <title>Chitinophaga sp. strain ysch24 (GDMCC 1.1355), whole genome shotgun sequence.</title>
        <authorList>
            <person name="Zhang X."/>
        </authorList>
    </citation>
    <scope>NUCLEOTIDE SEQUENCE [LARGE SCALE GENOMIC DNA]</scope>
    <source>
        <strain evidence="2">ysch24</strain>
    </source>
</reference>
<accession>A0A7K1TZ87</accession>
<dbReference type="SUPFAM" id="SSF53448">
    <property type="entry name" value="Nucleotide-diphospho-sugar transferases"/>
    <property type="match status" value="1"/>
</dbReference>